<organism evidence="2 3">
    <name type="scientific">Cochleicola gelatinilyticus</name>
    <dbReference type="NCBI Taxonomy" id="1763537"/>
    <lineage>
        <taxon>Bacteria</taxon>
        <taxon>Pseudomonadati</taxon>
        <taxon>Bacteroidota</taxon>
        <taxon>Flavobacteriia</taxon>
        <taxon>Flavobacteriales</taxon>
        <taxon>Flavobacteriaceae</taxon>
        <taxon>Cochleicola</taxon>
    </lineage>
</organism>
<evidence type="ECO:0008006" key="4">
    <source>
        <dbReference type="Google" id="ProtNLM"/>
    </source>
</evidence>
<feature type="chain" id="PRO_5007889202" description="Tetratricopeptide repeat protein" evidence="1">
    <location>
        <begin position="20"/>
        <end position="316"/>
    </location>
</feature>
<sequence length="316" mass="37022">MKRIIILITVMLFSMLNLAAQSKNDQAKAYYIEAEKNYGLENYQSALNNLSKVEEILGSTNARVIALKVKSYFEMGDFNNAKKNLNKFSNYSSSEALKNEILSYIVKIETKLEEAKINAERERNEDEKNYLRAKTTHTIESYNTYLNNPKNSIYRSEAKKILDEDEGFKQIRLAKKQLATPEGLTVFYFKEKTYPSPTDFEFLKTSNILKLGKYENYRQGRIYEVHQIHLSELNTIKIYKEDNFFGIKLYGGVDRIGYKIKKKGKVFDFKYRLNSDSEKYYTFSLSFKSLESLNQFIEGFKAYLNNQGYKPRFTNE</sequence>
<evidence type="ECO:0000256" key="1">
    <source>
        <dbReference type="SAM" id="SignalP"/>
    </source>
</evidence>
<name>A0A167K6E7_9FLAO</name>
<evidence type="ECO:0000313" key="3">
    <source>
        <dbReference type="Proteomes" id="UP000077013"/>
    </source>
</evidence>
<dbReference type="EMBL" id="LRXL01000012">
    <property type="protein sequence ID" value="OAB81436.1"/>
    <property type="molecule type" value="Genomic_DNA"/>
</dbReference>
<accession>A0A167K6E7</accession>
<dbReference type="AlphaFoldDB" id="A0A167K6E7"/>
<feature type="signal peptide" evidence="1">
    <location>
        <begin position="1"/>
        <end position="19"/>
    </location>
</feature>
<keyword evidence="1" id="KW-0732">Signal</keyword>
<evidence type="ECO:0000313" key="2">
    <source>
        <dbReference type="EMBL" id="OAB81436.1"/>
    </source>
</evidence>
<dbReference type="Proteomes" id="UP000077013">
    <property type="component" value="Unassembled WGS sequence"/>
</dbReference>
<dbReference type="SUPFAM" id="SSF48452">
    <property type="entry name" value="TPR-like"/>
    <property type="match status" value="1"/>
</dbReference>
<dbReference type="RefSeq" id="WP_068588586.1">
    <property type="nucleotide sequence ID" value="NZ_LRXL01000012.1"/>
</dbReference>
<keyword evidence="3" id="KW-1185">Reference proteome</keyword>
<dbReference type="Gene3D" id="1.25.40.10">
    <property type="entry name" value="Tetratricopeptide repeat domain"/>
    <property type="match status" value="1"/>
</dbReference>
<dbReference type="STRING" id="1763537.ULVI_01030"/>
<reference evidence="2 3" key="1">
    <citation type="submission" date="2016-02" db="EMBL/GenBank/DDBJ databases">
        <title>Ulvibacter sp. LPB0005, isolated from Thais luteostoma.</title>
        <authorList>
            <person name="Shin S.-K."/>
            <person name="Yi H."/>
        </authorList>
    </citation>
    <scope>NUCLEOTIDE SEQUENCE [LARGE SCALE GENOMIC DNA]</scope>
    <source>
        <strain evidence="2 3">LPB0005</strain>
    </source>
</reference>
<protein>
    <recommendedName>
        <fullName evidence="4">Tetratricopeptide repeat protein</fullName>
    </recommendedName>
</protein>
<gene>
    <name evidence="2" type="ORF">ULVI_01030</name>
</gene>
<comment type="caution">
    <text evidence="2">The sequence shown here is derived from an EMBL/GenBank/DDBJ whole genome shotgun (WGS) entry which is preliminary data.</text>
</comment>
<dbReference type="OrthoDB" id="2485468at2"/>
<dbReference type="InterPro" id="IPR011990">
    <property type="entry name" value="TPR-like_helical_dom_sf"/>
</dbReference>
<proteinExistence type="predicted"/>